<dbReference type="RefSeq" id="WP_202654121.1">
    <property type="nucleotide sequence ID" value="NZ_JAESWB010000168.1"/>
</dbReference>
<reference evidence="1 2" key="1">
    <citation type="submission" date="2021-01" db="EMBL/GenBank/DDBJ databases">
        <title>Genome public.</title>
        <authorList>
            <person name="Liu C."/>
            <person name="Sun Q."/>
        </authorList>
    </citation>
    <scope>NUCLEOTIDE SEQUENCE [LARGE SCALE GENOMIC DNA]</scope>
    <source>
        <strain evidence="1 2">YIM B02564</strain>
    </source>
</reference>
<accession>A0ABS1TPD4</accession>
<sequence length="203" mass="23668">MADRVVIALFRHGITEENKRRAYLGWNDSPLAAEAKESAVHEEYDAYFSSDLGRCIAMAKQLFPDKTPILLQELREMNFGEWQGRTYEQLHDNRLYQQWLSNPYHSSPPKGESFQQFADRIEAGWKKIVEFLLNNRIHSCAVMTHGGVIKYLLAHYAPQQQEFWNWKTPHDVAFKFIFSKQALRRGERCTLLQEVPLTVKGHG</sequence>
<dbReference type="InterPro" id="IPR050275">
    <property type="entry name" value="PGM_Phosphatase"/>
</dbReference>
<proteinExistence type="predicted"/>
<keyword evidence="2" id="KW-1185">Reference proteome</keyword>
<dbReference type="Gene3D" id="3.40.50.1240">
    <property type="entry name" value="Phosphoglycerate mutase-like"/>
    <property type="match status" value="1"/>
</dbReference>
<dbReference type="EMBL" id="JAESWB010000168">
    <property type="protein sequence ID" value="MBL4952894.1"/>
    <property type="molecule type" value="Genomic_DNA"/>
</dbReference>
<dbReference type="SMART" id="SM00855">
    <property type="entry name" value="PGAM"/>
    <property type="match status" value="1"/>
</dbReference>
<comment type="caution">
    <text evidence="1">The sequence shown here is derived from an EMBL/GenBank/DDBJ whole genome shotgun (WGS) entry which is preliminary data.</text>
</comment>
<dbReference type="Pfam" id="PF00300">
    <property type="entry name" value="His_Phos_1"/>
    <property type="match status" value="1"/>
</dbReference>
<name>A0ABS1TPD4_9BACI</name>
<dbReference type="InterPro" id="IPR013078">
    <property type="entry name" value="His_Pase_superF_clade-1"/>
</dbReference>
<protein>
    <submittedName>
        <fullName evidence="1">Histidine phosphatase family protein</fullName>
    </submittedName>
</protein>
<organism evidence="1 2">
    <name type="scientific">Neobacillus paridis</name>
    <dbReference type="NCBI Taxonomy" id="2803862"/>
    <lineage>
        <taxon>Bacteria</taxon>
        <taxon>Bacillati</taxon>
        <taxon>Bacillota</taxon>
        <taxon>Bacilli</taxon>
        <taxon>Bacillales</taxon>
        <taxon>Bacillaceae</taxon>
        <taxon>Neobacillus</taxon>
    </lineage>
</organism>
<gene>
    <name evidence="1" type="ORF">JK635_11795</name>
</gene>
<dbReference type="PANTHER" id="PTHR48100:SF1">
    <property type="entry name" value="HISTIDINE PHOSPHATASE FAMILY PROTEIN-RELATED"/>
    <property type="match status" value="1"/>
</dbReference>
<dbReference type="SUPFAM" id="SSF53254">
    <property type="entry name" value="Phosphoglycerate mutase-like"/>
    <property type="match status" value="1"/>
</dbReference>
<dbReference type="InterPro" id="IPR029033">
    <property type="entry name" value="His_PPase_superfam"/>
</dbReference>
<dbReference type="PANTHER" id="PTHR48100">
    <property type="entry name" value="BROAD-SPECIFICITY PHOSPHATASE YOR283W-RELATED"/>
    <property type="match status" value="1"/>
</dbReference>
<evidence type="ECO:0000313" key="1">
    <source>
        <dbReference type="EMBL" id="MBL4952894.1"/>
    </source>
</evidence>
<evidence type="ECO:0000313" key="2">
    <source>
        <dbReference type="Proteomes" id="UP000623967"/>
    </source>
</evidence>
<dbReference type="Proteomes" id="UP000623967">
    <property type="component" value="Unassembled WGS sequence"/>
</dbReference>
<dbReference type="CDD" id="cd07067">
    <property type="entry name" value="HP_PGM_like"/>
    <property type="match status" value="1"/>
</dbReference>